<dbReference type="InterPro" id="IPR015943">
    <property type="entry name" value="WD40/YVTN_repeat-like_dom_sf"/>
</dbReference>
<name>A0A5A8CE71_CAFRO</name>
<feature type="repeat" description="WD" evidence="4">
    <location>
        <begin position="75"/>
        <end position="116"/>
    </location>
</feature>
<dbReference type="PANTHER" id="PTHR19842:SF0">
    <property type="entry name" value="TARGET OF RAPAMYCIN COMPLEX SUBUNIT LST8"/>
    <property type="match status" value="1"/>
</dbReference>
<evidence type="ECO:0000313" key="6">
    <source>
        <dbReference type="EMBL" id="KAA0150907.1"/>
    </source>
</evidence>
<keyword evidence="3" id="KW-0677">Repeat</keyword>
<evidence type="ECO:0000256" key="5">
    <source>
        <dbReference type="SAM" id="MobiDB-lite"/>
    </source>
</evidence>
<evidence type="ECO:0000256" key="2">
    <source>
        <dbReference type="ARBA" id="ARBA00022574"/>
    </source>
</evidence>
<dbReference type="PROSITE" id="PS00678">
    <property type="entry name" value="WD_REPEATS_1"/>
    <property type="match status" value="2"/>
</dbReference>
<dbReference type="EMBL" id="VLTL01000224">
    <property type="protein sequence ID" value="KAA0150907.1"/>
    <property type="molecule type" value="Genomic_DNA"/>
</dbReference>
<protein>
    <submittedName>
        <fullName evidence="6">Uncharacterized protein</fullName>
    </submittedName>
</protein>
<dbReference type="GO" id="GO:0031929">
    <property type="term" value="P:TOR signaling"/>
    <property type="evidence" value="ECO:0007669"/>
    <property type="project" value="InterPro"/>
</dbReference>
<evidence type="ECO:0000256" key="3">
    <source>
        <dbReference type="ARBA" id="ARBA00022737"/>
    </source>
</evidence>
<feature type="repeat" description="WD" evidence="4">
    <location>
        <begin position="324"/>
        <end position="365"/>
    </location>
</feature>
<dbReference type="InterPro" id="IPR037588">
    <property type="entry name" value="MLST8"/>
</dbReference>
<organism evidence="6 7">
    <name type="scientific">Cafeteria roenbergensis</name>
    <name type="common">Marine flagellate</name>
    <dbReference type="NCBI Taxonomy" id="33653"/>
    <lineage>
        <taxon>Eukaryota</taxon>
        <taxon>Sar</taxon>
        <taxon>Stramenopiles</taxon>
        <taxon>Bigyra</taxon>
        <taxon>Opalozoa</taxon>
        <taxon>Bicosoecida</taxon>
        <taxon>Cafeteriaceae</taxon>
        <taxon>Cafeteria</taxon>
    </lineage>
</organism>
<proteinExistence type="inferred from homology"/>
<evidence type="ECO:0000256" key="1">
    <source>
        <dbReference type="ARBA" id="ARBA00009890"/>
    </source>
</evidence>
<dbReference type="AlphaFoldDB" id="A0A5A8CE71"/>
<evidence type="ECO:0000313" key="7">
    <source>
        <dbReference type="Proteomes" id="UP000324907"/>
    </source>
</evidence>
<feature type="region of interest" description="Disordered" evidence="5">
    <location>
        <begin position="247"/>
        <end position="272"/>
    </location>
</feature>
<dbReference type="PANTHER" id="PTHR19842">
    <property type="entry name" value="G BETA-LIKE PROTEIN GBL"/>
    <property type="match status" value="1"/>
</dbReference>
<dbReference type="Proteomes" id="UP000324907">
    <property type="component" value="Unassembled WGS sequence"/>
</dbReference>
<dbReference type="PROSITE" id="PS50082">
    <property type="entry name" value="WD_REPEATS_2"/>
    <property type="match status" value="5"/>
</dbReference>
<dbReference type="InterPro" id="IPR036322">
    <property type="entry name" value="WD40_repeat_dom_sf"/>
</dbReference>
<dbReference type="InterPro" id="IPR020472">
    <property type="entry name" value="WD40_PAC1"/>
</dbReference>
<dbReference type="SUPFAM" id="SSF50978">
    <property type="entry name" value="WD40 repeat-like"/>
    <property type="match status" value="1"/>
</dbReference>
<dbReference type="SMART" id="SM00320">
    <property type="entry name" value="WD40"/>
    <property type="match status" value="5"/>
</dbReference>
<feature type="repeat" description="WD" evidence="4">
    <location>
        <begin position="123"/>
        <end position="157"/>
    </location>
</feature>
<dbReference type="InterPro" id="IPR019775">
    <property type="entry name" value="WD40_repeat_CS"/>
</dbReference>
<feature type="repeat" description="WD" evidence="4">
    <location>
        <begin position="214"/>
        <end position="245"/>
    </location>
</feature>
<dbReference type="PROSITE" id="PS50294">
    <property type="entry name" value="WD_REPEATS_REGION"/>
    <property type="match status" value="3"/>
</dbReference>
<reference evidence="6 7" key="1">
    <citation type="submission" date="2019-07" db="EMBL/GenBank/DDBJ databases">
        <title>Genomes of Cafeteria roenbergensis.</title>
        <authorList>
            <person name="Fischer M.G."/>
            <person name="Hackl T."/>
            <person name="Roman M."/>
        </authorList>
    </citation>
    <scope>NUCLEOTIDE SEQUENCE [LARGE SCALE GENOMIC DNA]</scope>
    <source>
        <strain evidence="6 7">RCC970-E3</strain>
    </source>
</reference>
<evidence type="ECO:0000256" key="4">
    <source>
        <dbReference type="PROSITE-ProRule" id="PRU00221"/>
    </source>
</evidence>
<dbReference type="GO" id="GO:0031932">
    <property type="term" value="C:TORC2 complex"/>
    <property type="evidence" value="ECO:0007669"/>
    <property type="project" value="InterPro"/>
</dbReference>
<dbReference type="GO" id="GO:0032956">
    <property type="term" value="P:regulation of actin cytoskeleton organization"/>
    <property type="evidence" value="ECO:0007669"/>
    <property type="project" value="TreeGrafter"/>
</dbReference>
<accession>A0A5A8CE71</accession>
<dbReference type="Pfam" id="PF00400">
    <property type="entry name" value="WD40"/>
    <property type="match status" value="4"/>
</dbReference>
<dbReference type="GO" id="GO:0031931">
    <property type="term" value="C:TORC1 complex"/>
    <property type="evidence" value="ECO:0007669"/>
    <property type="project" value="InterPro"/>
</dbReference>
<feature type="compositionally biased region" description="Low complexity" evidence="5">
    <location>
        <begin position="253"/>
        <end position="272"/>
    </location>
</feature>
<comment type="caution">
    <text evidence="6">The sequence shown here is derived from an EMBL/GenBank/DDBJ whole genome shotgun (WGS) entry which is preliminary data.</text>
</comment>
<keyword evidence="2 4" id="KW-0853">WD repeat</keyword>
<dbReference type="PRINTS" id="PR00320">
    <property type="entry name" value="GPROTEINBRPT"/>
</dbReference>
<dbReference type="Gene3D" id="2.130.10.10">
    <property type="entry name" value="YVTN repeat-like/Quinoprotein amine dehydrogenase"/>
    <property type="match status" value="2"/>
</dbReference>
<gene>
    <name evidence="6" type="ORF">FNF28_07198</name>
</gene>
<comment type="similarity">
    <text evidence="1">Belongs to the WD repeat LST8 family.</text>
</comment>
<dbReference type="InterPro" id="IPR001680">
    <property type="entry name" value="WD40_rpt"/>
</dbReference>
<sequence>MAVILATASYDETLRFWDPSTARCTAVIGLQQKPATAIAISPDKRSIIAASNPTIRMFEVPDGSRGASDEPVITFAGHTAAVSSVGWHRRGKFLLSGSEDGTVKVWTTESPKAVRSLDCKSPVTSVSILPNMVDLVAVDRDGRLNLWDLRTGLLRQRVRPTAGPAEARRLPLSAVGVSSRVSCVAAASHSGLVHLWWAQKGLEGVVLRPSPTCLEAHADYVTRIAFSPSSSAMVTASADKTARLWAPARADSHSGGSRARGGAPPAAAAAGDSAGSSSAAGAAAAAGSAGGGGASAAPAGGGASSASAADEAAAAVTWVPTASLIGHEGWVWDATFNADGSYVFTGGADATARLWEAASGDLVQTFAGHSKAVCAVAVHDAQVPAATSSGRER</sequence>
<feature type="repeat" description="WD" evidence="4">
    <location>
        <begin position="1"/>
        <end position="27"/>
    </location>
</feature>